<accession>A0A4Y7SH40</accession>
<name>A0A4Y7SH40_COPMI</name>
<feature type="region of interest" description="Disordered" evidence="1">
    <location>
        <begin position="171"/>
        <end position="190"/>
    </location>
</feature>
<gene>
    <name evidence="2" type="ORF">FA13DRAFT_1585501</name>
</gene>
<dbReference type="EMBL" id="QPFP01000118">
    <property type="protein sequence ID" value="TEB21183.1"/>
    <property type="molecule type" value="Genomic_DNA"/>
</dbReference>
<evidence type="ECO:0000256" key="1">
    <source>
        <dbReference type="SAM" id="MobiDB-lite"/>
    </source>
</evidence>
<keyword evidence="3" id="KW-1185">Reference proteome</keyword>
<protein>
    <submittedName>
        <fullName evidence="2">Uncharacterized protein</fullName>
    </submittedName>
</protein>
<dbReference type="AlphaFoldDB" id="A0A4Y7SH40"/>
<evidence type="ECO:0000313" key="2">
    <source>
        <dbReference type="EMBL" id="TEB21183.1"/>
    </source>
</evidence>
<dbReference type="OrthoDB" id="3224221at2759"/>
<sequence>WNPSRGRACTIDHFTPDFQSSTNSPFNESVAKVFVEHIMTSDIPEAASASEKDILDLYLARFRSVRKQQRLDLDPAEYERRLQMNRRRERKKWLYYRRVEAAESFEDTKHLVPVLQALGVDGMSTDESDHGRAGHTQYRVRHKVWRSPAADGCFKTLDALHRHRRFRPVRRATGGAQVHQRLSSNLLSDRPPVPYLPSSAY</sequence>
<dbReference type="Proteomes" id="UP000298030">
    <property type="component" value="Unassembled WGS sequence"/>
</dbReference>
<evidence type="ECO:0000313" key="3">
    <source>
        <dbReference type="Proteomes" id="UP000298030"/>
    </source>
</evidence>
<comment type="caution">
    <text evidence="2">The sequence shown here is derived from an EMBL/GenBank/DDBJ whole genome shotgun (WGS) entry which is preliminary data.</text>
</comment>
<proteinExistence type="predicted"/>
<feature type="non-terminal residue" evidence="2">
    <location>
        <position position="201"/>
    </location>
</feature>
<reference evidence="2 3" key="1">
    <citation type="journal article" date="2019" name="Nat. Ecol. Evol.">
        <title>Megaphylogeny resolves global patterns of mushroom evolution.</title>
        <authorList>
            <person name="Varga T."/>
            <person name="Krizsan K."/>
            <person name="Foldi C."/>
            <person name="Dima B."/>
            <person name="Sanchez-Garcia M."/>
            <person name="Sanchez-Ramirez S."/>
            <person name="Szollosi G.J."/>
            <person name="Szarkandi J.G."/>
            <person name="Papp V."/>
            <person name="Albert L."/>
            <person name="Andreopoulos W."/>
            <person name="Angelini C."/>
            <person name="Antonin V."/>
            <person name="Barry K.W."/>
            <person name="Bougher N.L."/>
            <person name="Buchanan P."/>
            <person name="Buyck B."/>
            <person name="Bense V."/>
            <person name="Catcheside P."/>
            <person name="Chovatia M."/>
            <person name="Cooper J."/>
            <person name="Damon W."/>
            <person name="Desjardin D."/>
            <person name="Finy P."/>
            <person name="Geml J."/>
            <person name="Haridas S."/>
            <person name="Hughes K."/>
            <person name="Justo A."/>
            <person name="Karasinski D."/>
            <person name="Kautmanova I."/>
            <person name="Kiss B."/>
            <person name="Kocsube S."/>
            <person name="Kotiranta H."/>
            <person name="LaButti K.M."/>
            <person name="Lechner B.E."/>
            <person name="Liimatainen K."/>
            <person name="Lipzen A."/>
            <person name="Lukacs Z."/>
            <person name="Mihaltcheva S."/>
            <person name="Morgado L.N."/>
            <person name="Niskanen T."/>
            <person name="Noordeloos M.E."/>
            <person name="Ohm R.A."/>
            <person name="Ortiz-Santana B."/>
            <person name="Ovrebo C."/>
            <person name="Racz N."/>
            <person name="Riley R."/>
            <person name="Savchenko A."/>
            <person name="Shiryaev A."/>
            <person name="Soop K."/>
            <person name="Spirin V."/>
            <person name="Szebenyi C."/>
            <person name="Tomsovsky M."/>
            <person name="Tulloss R.E."/>
            <person name="Uehling J."/>
            <person name="Grigoriev I.V."/>
            <person name="Vagvolgyi C."/>
            <person name="Papp T."/>
            <person name="Martin F.M."/>
            <person name="Miettinen O."/>
            <person name="Hibbett D.S."/>
            <person name="Nagy L.G."/>
        </authorList>
    </citation>
    <scope>NUCLEOTIDE SEQUENCE [LARGE SCALE GENOMIC DNA]</scope>
    <source>
        <strain evidence="2 3">FP101781</strain>
    </source>
</reference>
<organism evidence="2 3">
    <name type="scientific">Coprinellus micaceus</name>
    <name type="common">Glistening ink-cap mushroom</name>
    <name type="synonym">Coprinus micaceus</name>
    <dbReference type="NCBI Taxonomy" id="71717"/>
    <lineage>
        <taxon>Eukaryota</taxon>
        <taxon>Fungi</taxon>
        <taxon>Dikarya</taxon>
        <taxon>Basidiomycota</taxon>
        <taxon>Agaricomycotina</taxon>
        <taxon>Agaricomycetes</taxon>
        <taxon>Agaricomycetidae</taxon>
        <taxon>Agaricales</taxon>
        <taxon>Agaricineae</taxon>
        <taxon>Psathyrellaceae</taxon>
        <taxon>Coprinellus</taxon>
    </lineage>
</organism>
<feature type="non-terminal residue" evidence="2">
    <location>
        <position position="1"/>
    </location>
</feature>